<evidence type="ECO:0000313" key="2">
    <source>
        <dbReference type="EMBL" id="NEX21427.1"/>
    </source>
</evidence>
<dbReference type="Gene3D" id="3.30.700.10">
    <property type="entry name" value="Glycoprotein, Type 4 Pilin"/>
    <property type="match status" value="1"/>
</dbReference>
<dbReference type="InterPro" id="IPR031982">
    <property type="entry name" value="PilE-like"/>
</dbReference>
<dbReference type="Proteomes" id="UP000471640">
    <property type="component" value="Unassembled WGS sequence"/>
</dbReference>
<comment type="caution">
    <text evidence="2">The sequence shown here is derived from an EMBL/GenBank/DDBJ whole genome shotgun (WGS) entry which is preliminary data.</text>
</comment>
<dbReference type="InterPro" id="IPR045584">
    <property type="entry name" value="Pilin-like"/>
</dbReference>
<organism evidence="2 3">
    <name type="scientific">Thiorhodococcus mannitoliphagus</name>
    <dbReference type="NCBI Taxonomy" id="329406"/>
    <lineage>
        <taxon>Bacteria</taxon>
        <taxon>Pseudomonadati</taxon>
        <taxon>Pseudomonadota</taxon>
        <taxon>Gammaproteobacteria</taxon>
        <taxon>Chromatiales</taxon>
        <taxon>Chromatiaceae</taxon>
        <taxon>Thiorhodococcus</taxon>
    </lineage>
</organism>
<name>A0A6P1DSZ2_9GAMM</name>
<dbReference type="AlphaFoldDB" id="A0A6P1DSZ2"/>
<evidence type="ECO:0000313" key="3">
    <source>
        <dbReference type="Proteomes" id="UP000471640"/>
    </source>
</evidence>
<protein>
    <submittedName>
        <fullName evidence="2">Type IV pilin protein</fullName>
    </submittedName>
</protein>
<dbReference type="SUPFAM" id="SSF54523">
    <property type="entry name" value="Pili subunits"/>
    <property type="match status" value="1"/>
</dbReference>
<dbReference type="Pfam" id="PF16732">
    <property type="entry name" value="ComP_DUS"/>
    <property type="match status" value="1"/>
</dbReference>
<reference evidence="2 3" key="2">
    <citation type="submission" date="2020-02" db="EMBL/GenBank/DDBJ databases">
        <title>Genome sequences of Thiorhodococcus mannitoliphagus and Thiorhodococcus minor, purple sulfur photosynthetic bacteria in the gammaproteobacterial family, Chromatiaceae.</title>
        <authorList>
            <person name="Aviles F.A."/>
            <person name="Meyer T.E."/>
            <person name="Kyndt J.A."/>
        </authorList>
    </citation>
    <scope>NUCLEOTIDE SEQUENCE [LARGE SCALE GENOMIC DNA]</scope>
    <source>
        <strain evidence="2 3">DSM 18266</strain>
    </source>
</reference>
<feature type="transmembrane region" description="Helical" evidence="1">
    <location>
        <begin position="20"/>
        <end position="38"/>
    </location>
</feature>
<dbReference type="GO" id="GO:0043683">
    <property type="term" value="P:type IV pilus assembly"/>
    <property type="evidence" value="ECO:0007669"/>
    <property type="project" value="InterPro"/>
</dbReference>
<gene>
    <name evidence="2" type="ORF">G3480_14070</name>
</gene>
<keyword evidence="3" id="KW-1185">Reference proteome</keyword>
<keyword evidence="1" id="KW-1133">Transmembrane helix</keyword>
<keyword evidence="1" id="KW-0812">Transmembrane</keyword>
<reference evidence="3" key="1">
    <citation type="journal article" date="2020" name="Microbiol. Resour. Announc.">
        <title>Draft Genome Sequences of Thiorhodococcus mannitoliphagus and Thiorhodococcus minor, Purple Sulfur Photosynthetic Bacteria in the Gammaproteobacterial Family Chromatiaceae.</title>
        <authorList>
            <person name="Aviles F.A."/>
            <person name="Meyer T.E."/>
            <person name="Kyndt J.A."/>
        </authorList>
    </citation>
    <scope>NUCLEOTIDE SEQUENCE [LARGE SCALE GENOMIC DNA]</scope>
    <source>
        <strain evidence="3">DSM 18266</strain>
    </source>
</reference>
<evidence type="ECO:0000256" key="1">
    <source>
        <dbReference type="SAM" id="Phobius"/>
    </source>
</evidence>
<dbReference type="InterPro" id="IPR012902">
    <property type="entry name" value="N_methyl_site"/>
</dbReference>
<keyword evidence="1" id="KW-0472">Membrane</keyword>
<dbReference type="Pfam" id="PF07963">
    <property type="entry name" value="N_methyl"/>
    <property type="match status" value="1"/>
</dbReference>
<dbReference type="EMBL" id="JAAIJR010000054">
    <property type="protein sequence ID" value="NEX21427.1"/>
    <property type="molecule type" value="Genomic_DNA"/>
</dbReference>
<sequence>MASRQSARTGSADGFTLIELMITVAIVGILATIAYPSYQDSIRKSRRADAKAVLLEGAHWMERFYTENYRYDQDRASNPVAFPTSLTTSPMDGATKYYDIAFNPAVTQNTFTLRATPRATAGQNQDRCGALTLTHTGVKGVLGAGATVDECW</sequence>
<accession>A0A6P1DSZ2</accession>
<proteinExistence type="predicted"/>
<dbReference type="NCBIfam" id="TIGR02532">
    <property type="entry name" value="IV_pilin_GFxxxE"/>
    <property type="match status" value="1"/>
</dbReference>